<dbReference type="PANTHER" id="PTHR10091">
    <property type="entry name" value="ALDOSE-1-EPIMERASE"/>
    <property type="match status" value="1"/>
</dbReference>
<dbReference type="InterPro" id="IPR008183">
    <property type="entry name" value="Aldose_1/G6P_1-epimerase"/>
</dbReference>
<organism evidence="1 2">
    <name type="scientific">Peterkaempfera bronchialis</name>
    <dbReference type="NCBI Taxonomy" id="2126346"/>
    <lineage>
        <taxon>Bacteria</taxon>
        <taxon>Bacillati</taxon>
        <taxon>Actinomycetota</taxon>
        <taxon>Actinomycetes</taxon>
        <taxon>Kitasatosporales</taxon>
        <taxon>Streptomycetaceae</taxon>
        <taxon>Peterkaempfera</taxon>
    </lineage>
</organism>
<dbReference type="AlphaFoldDB" id="A0A345SS75"/>
<sequence>MPQTDQNATGQQFTLAHGDQRAVVVELGAALRRYTAGDRPVLDGFAADQPITGGRGQLLVPWPNRIRDGRYHWHGEDRQLPLTEPRRGNAIHGLLRWTSWQPQQQEDDRVVLAATLWPQPGYPFHLDLRAQYALGPTGLSVTVTARNLSGTAAPYGVGQHPYLTVDTQPVDAALLTVPARRRLRTDERGIPLGSEEVQGTPYDFRGPRPIGSLRLDTAFTDLDPGADGRTVVRLAHPSGEYGTDLWLGEGARVVQVFTGDTLAGPERRRGVAVEPMSCPPDAFRSGTDLVALAPGMHHVFRWGVTPWRV</sequence>
<proteinExistence type="predicted"/>
<dbReference type="GO" id="GO:0030246">
    <property type="term" value="F:carbohydrate binding"/>
    <property type="evidence" value="ECO:0007669"/>
    <property type="project" value="InterPro"/>
</dbReference>
<dbReference type="GO" id="GO:0004034">
    <property type="term" value="F:aldose 1-epimerase activity"/>
    <property type="evidence" value="ECO:0007669"/>
    <property type="project" value="TreeGrafter"/>
</dbReference>
<dbReference type="PANTHER" id="PTHR10091:SF0">
    <property type="entry name" value="GALACTOSE MUTAROTASE"/>
    <property type="match status" value="1"/>
</dbReference>
<dbReference type="GO" id="GO:0006006">
    <property type="term" value="P:glucose metabolic process"/>
    <property type="evidence" value="ECO:0007669"/>
    <property type="project" value="TreeGrafter"/>
</dbReference>
<dbReference type="Proteomes" id="UP000249340">
    <property type="component" value="Chromosome"/>
</dbReference>
<dbReference type="EMBL" id="CP031264">
    <property type="protein sequence ID" value="AXI76580.1"/>
    <property type="molecule type" value="Genomic_DNA"/>
</dbReference>
<dbReference type="OrthoDB" id="4739604at2"/>
<dbReference type="Gene3D" id="2.70.98.10">
    <property type="match status" value="1"/>
</dbReference>
<dbReference type="InterPro" id="IPR014718">
    <property type="entry name" value="GH-type_carb-bd"/>
</dbReference>
<gene>
    <name evidence="1" type="ORF">C7M71_002930</name>
</gene>
<dbReference type="CDD" id="cd09022">
    <property type="entry name" value="Aldose_epim_Ec_YihR"/>
    <property type="match status" value="1"/>
</dbReference>
<dbReference type="InterPro" id="IPR011013">
    <property type="entry name" value="Gal_mutarotase_sf_dom"/>
</dbReference>
<protein>
    <submittedName>
        <fullName evidence="1">Aldose epimerase</fullName>
    </submittedName>
</protein>
<evidence type="ECO:0000313" key="2">
    <source>
        <dbReference type="Proteomes" id="UP000249340"/>
    </source>
</evidence>
<dbReference type="SUPFAM" id="SSF74650">
    <property type="entry name" value="Galactose mutarotase-like"/>
    <property type="match status" value="1"/>
</dbReference>
<name>A0A345SS75_9ACTN</name>
<dbReference type="Pfam" id="PF01263">
    <property type="entry name" value="Aldose_epim"/>
    <property type="match status" value="1"/>
</dbReference>
<dbReference type="InterPro" id="IPR037480">
    <property type="entry name" value="YihR-like"/>
</dbReference>
<dbReference type="GO" id="GO:0033499">
    <property type="term" value="P:galactose catabolic process via UDP-galactose, Leloir pathway"/>
    <property type="evidence" value="ECO:0007669"/>
    <property type="project" value="TreeGrafter"/>
</dbReference>
<reference evidence="2" key="1">
    <citation type="submission" date="2018-07" db="EMBL/GenBank/DDBJ databases">
        <title>Streptacidiphilus bronchialis DSM 106435 chromosome.</title>
        <authorList>
            <person name="Batra D."/>
            <person name="Gulvik C.A."/>
        </authorList>
    </citation>
    <scope>NUCLEOTIDE SEQUENCE [LARGE SCALE GENOMIC DNA]</scope>
    <source>
        <strain evidence="2">DSM 106435</strain>
    </source>
</reference>
<dbReference type="KEGG" id="stri:C7M71_002930"/>
<dbReference type="RefSeq" id="WP_111494157.1">
    <property type="nucleotide sequence ID" value="NZ_CP031264.1"/>
</dbReference>
<accession>A0A345SS75</accession>
<evidence type="ECO:0000313" key="1">
    <source>
        <dbReference type="EMBL" id="AXI76580.1"/>
    </source>
</evidence>
<keyword evidence="2" id="KW-1185">Reference proteome</keyword>